<feature type="transmembrane region" description="Helical" evidence="7">
    <location>
        <begin position="1821"/>
        <end position="1841"/>
    </location>
</feature>
<accession>A0A4U1EZP6</accession>
<evidence type="ECO:0000259" key="8">
    <source>
        <dbReference type="Pfam" id="PF15232"/>
    </source>
</evidence>
<feature type="transmembrane region" description="Helical" evidence="7">
    <location>
        <begin position="1541"/>
        <end position="1569"/>
    </location>
</feature>
<proteinExistence type="inferred from homology"/>
<feature type="transmembrane region" description="Helical" evidence="7">
    <location>
        <begin position="1641"/>
        <end position="1663"/>
    </location>
</feature>
<organism evidence="9 10">
    <name type="scientific">Monodon monoceros</name>
    <name type="common">Narwhal</name>
    <name type="synonym">Ceratodon monodon</name>
    <dbReference type="NCBI Taxonomy" id="40151"/>
    <lineage>
        <taxon>Eukaryota</taxon>
        <taxon>Metazoa</taxon>
        <taxon>Chordata</taxon>
        <taxon>Craniata</taxon>
        <taxon>Vertebrata</taxon>
        <taxon>Euteleostomi</taxon>
        <taxon>Mammalia</taxon>
        <taxon>Eutheria</taxon>
        <taxon>Laurasiatheria</taxon>
        <taxon>Artiodactyla</taxon>
        <taxon>Whippomorpha</taxon>
        <taxon>Cetacea</taxon>
        <taxon>Odontoceti</taxon>
        <taxon>Monodontidae</taxon>
        <taxon>Monodon</taxon>
    </lineage>
</organism>
<gene>
    <name evidence="9" type="ORF">EI555_013157</name>
</gene>
<feature type="transmembrane region" description="Helical" evidence="7">
    <location>
        <begin position="1757"/>
        <end position="1776"/>
    </location>
</feature>
<comment type="similarity">
    <text evidence="2">Belongs to the nucleobase:cation symporter-2 (NCS2) (TC 2.A.40) family.</text>
</comment>
<evidence type="ECO:0000313" key="10">
    <source>
        <dbReference type="Proteomes" id="UP000308365"/>
    </source>
</evidence>
<comment type="subcellular location">
    <subcellularLocation>
        <location evidence="1">Membrane</location>
        <topology evidence="1">Multi-pass membrane protein</topology>
    </subcellularLocation>
</comment>
<evidence type="ECO:0000256" key="1">
    <source>
        <dbReference type="ARBA" id="ARBA00004141"/>
    </source>
</evidence>
<dbReference type="InterPro" id="IPR006043">
    <property type="entry name" value="NCS2"/>
</dbReference>
<feature type="region of interest" description="Disordered" evidence="6">
    <location>
        <begin position="1904"/>
        <end position="1928"/>
    </location>
</feature>
<keyword evidence="4 7" id="KW-1133">Transmembrane helix</keyword>
<dbReference type="Pfam" id="PF15232">
    <property type="entry name" value="DUF4585"/>
    <property type="match status" value="1"/>
</dbReference>
<feature type="compositionally biased region" description="Pro residues" evidence="6">
    <location>
        <begin position="799"/>
        <end position="808"/>
    </location>
</feature>
<protein>
    <recommendedName>
        <fullName evidence="8">DUF4585 domain-containing protein</fullName>
    </recommendedName>
</protein>
<feature type="region of interest" description="Disordered" evidence="6">
    <location>
        <begin position="1323"/>
        <end position="1352"/>
    </location>
</feature>
<keyword evidence="3 7" id="KW-0812">Transmembrane</keyword>
<dbReference type="Pfam" id="PF00860">
    <property type="entry name" value="Xan_ur_permease"/>
    <property type="match status" value="1"/>
</dbReference>
<feature type="region of interest" description="Disordered" evidence="6">
    <location>
        <begin position="695"/>
        <end position="893"/>
    </location>
</feature>
<evidence type="ECO:0000256" key="7">
    <source>
        <dbReference type="SAM" id="Phobius"/>
    </source>
</evidence>
<dbReference type="Proteomes" id="UP000308365">
    <property type="component" value="Unassembled WGS sequence"/>
</dbReference>
<sequence>MLTAFALPTLPGVPGRLPAAPARRQDSSSSSGSYHTAPGSPEPPDVGPDAEGRANWPTVAPVLGEGAQPRLSVSAQNSRQQLGPGSGFPRGPASGPRPPQPQLRMLPSGEMEVIFGAGPLFSRSDAEDSEVQQLTTQAFRSLSPPGSASPISAEPHPQGPDGGSRWATYLQLRPRGPSPATPAQFECVEVALEERAAPARPRTVPKRQIELRPRPRSPPREASAPPPRLFLRTGSLDESLGRLQAAADLVQTALARKLSPATPAPSSATFGPTVPPEPAAPETPRSTRVALKEARSRPPRVHYSSAPARAPRPWPSLRERAIRRDKPAPGTEPLGPVSSSIFLQSGEKIQEAHHQEPKTRFPQETPDRTALRAQSPSSQSRAPREVSSKAVRPRSPSPLWQAPNGTVRGPRCPSPQNLSPWNRAIRKVSGPSLPEASSAWGNQDAAVTETVSRKSPSPPTLSQWNRGVASARSPSPEAPSSWEVPHPAGGDTVEGSRSPSPPNLSSWETPDRPTGTWSPSPQEMWDSIVQSSAVVSTRGAMNGVDQEELVPPTPSAPGTPELTEAQSPSTREMPDLAVPGSQLSPAVAAPQLPLSRLVGTLDADARPEALGSGEAASGRPRVAIPRPRDVRKMVKTTYAPSFPASTPGSGLPAPPAEPRGEEGGASKTQELQALGAPAPAHYTSVFLKDFLPVVSHPYETPEPTTDTVPRDVTQPNGVLRRRAENSTAKPFARTEIRLPGALALGRRPEGTQGVVVRGPGGKNRDAEPQLLVPDDKGRTSPLGGARTSPQKSPIGPAGTQPPGPPRPSSPQAYPSSSPGIAPKQETPPMAPEPAVAVQSPLPREPQASAGRAAPPQARAASAPPMDRSPEGPSQGARRPPGAAHPGKVLVDPESGRYYFVEAPRQPRLRLLFDPESGQYVEVLLPPSPSVPPRRVYTPLALGPGLYPPAYGPIPGLSLPPSPGPPAFSGPQLPWASEAGPLDGMYYLPVSGTPSPAPPLLLCAPPSSLGPAQPSKGSLFPVHCPLALNWKLTERTMSQNNLDIFLWLEMLVLMARRALGHSPSLHRGHERYQPPCVLAQAQPLSLPHWLEPRGPTRGSARSVCRALGEGREREGEVSVSHWSGAGSLQQPPLRVHTCTPAPQPQSLLAEPAPQTMRLSPLLLLLLGAWTIPGGLGDRAPLTATAPELDDEEKFSAHMPAHLRCDACRVVAYQMWQHLTKAEAKLHTLDSGGRGKLSESVYTDVLDQSCSQTWQGYGVGEVDQVKRLMGPGLRKGPEPSISVIIMGAPWPTRLSKTCFHYLGEFGEDQIYEAHQQGTAHTCAPKMRAQEDPEGQTQHESLGSAGTSTKDPPTALCTEPKSDMLYKIEDVPPWYLCVLLGFQHYLTCFSGTIAVPFLLAEALCVGRDQYMVSQLIGTIFTCVGITTLIQTTLGIRLPLFQASAFAFLVPAKAILALERWKCPPEEEIYGNWSLPLNTSHIWHPRIREVQGAIMVSSMVEVVIGLMGLPGALLSYIGPLTVTPTVSLIGLSVFQAAGDRAGSHWGISACSILLIVLFSQYLRNLTFLLPVYCWGKGLTLFRIQIFKMFPIVLAIMTVWLLCYILTLTDVLPSDPTAYGFQARTDARGDIVAIAPWIRIPYPCQWGLPTVTVAAVLGMFSATLAGIIESIGDYYACARLAGAPPPPVHAINRGIFTEGICCIIAGLLGTGNGSTSSSPNIGVLGITKVGSRRVVQYGAGIMLVLGTIGKFTALFASLPDPILGGMFCTLFGMITAVGLSNLQFVDMNSSRNLFVLGFSMFFGLTLPNYLDSNPDAINTGIPEVDQILTVLLTTEMFVGGCLAFILDNTVPGSPEERGLIQWKAGAHANSEMSTSLKSYDFPIGMSMVKRIAFLKYIPICPVFKGFSSRSKDQLPVPEGTPQNTETGSVCTKV</sequence>
<feature type="region of interest" description="Disordered" evidence="6">
    <location>
        <begin position="258"/>
        <end position="584"/>
    </location>
</feature>
<feature type="transmembrane region" description="Helical" evidence="7">
    <location>
        <begin position="1408"/>
        <end position="1430"/>
    </location>
</feature>
<dbReference type="EMBL" id="RWIC01000554">
    <property type="protein sequence ID" value="TKC42328.1"/>
    <property type="molecule type" value="Genomic_DNA"/>
</dbReference>
<evidence type="ECO:0000313" key="9">
    <source>
        <dbReference type="EMBL" id="TKC42328.1"/>
    </source>
</evidence>
<feature type="compositionally biased region" description="Polar residues" evidence="6">
    <location>
        <begin position="71"/>
        <end position="83"/>
    </location>
</feature>
<evidence type="ECO:0000256" key="5">
    <source>
        <dbReference type="ARBA" id="ARBA00023136"/>
    </source>
</evidence>
<feature type="region of interest" description="Disordered" evidence="6">
    <location>
        <begin position="123"/>
        <end position="235"/>
    </location>
</feature>
<dbReference type="GO" id="GO:0016020">
    <property type="term" value="C:membrane"/>
    <property type="evidence" value="ECO:0007669"/>
    <property type="project" value="UniProtKB-SubCell"/>
</dbReference>
<feature type="compositionally biased region" description="Basic and acidic residues" evidence="6">
    <location>
        <begin position="317"/>
        <end position="327"/>
    </location>
</feature>
<feature type="compositionally biased region" description="Polar residues" evidence="6">
    <location>
        <begin position="495"/>
        <end position="508"/>
    </location>
</feature>
<feature type="compositionally biased region" description="Polar residues" evidence="6">
    <location>
        <begin position="449"/>
        <end position="465"/>
    </location>
</feature>
<feature type="region of interest" description="Disordered" evidence="6">
    <location>
        <begin position="608"/>
        <end position="676"/>
    </location>
</feature>
<feature type="compositionally biased region" description="Basic and acidic residues" evidence="6">
    <location>
        <begin position="348"/>
        <end position="370"/>
    </location>
</feature>
<feature type="compositionally biased region" description="Polar residues" evidence="6">
    <location>
        <begin position="1332"/>
        <end position="1348"/>
    </location>
</feature>
<keyword evidence="5 7" id="KW-0472">Membrane</keyword>
<evidence type="ECO:0000256" key="3">
    <source>
        <dbReference type="ARBA" id="ARBA00022692"/>
    </source>
</evidence>
<feature type="compositionally biased region" description="Low complexity" evidence="6">
    <location>
        <begin position="845"/>
        <end position="864"/>
    </location>
</feature>
<feature type="compositionally biased region" description="Low complexity" evidence="6">
    <location>
        <begin position="469"/>
        <end position="481"/>
    </location>
</feature>
<dbReference type="GO" id="GO:0022857">
    <property type="term" value="F:transmembrane transporter activity"/>
    <property type="evidence" value="ECO:0007669"/>
    <property type="project" value="InterPro"/>
</dbReference>
<feature type="compositionally biased region" description="Polar residues" evidence="6">
    <location>
        <begin position="131"/>
        <end position="150"/>
    </location>
</feature>
<feature type="compositionally biased region" description="Polar residues" evidence="6">
    <location>
        <begin position="1915"/>
        <end position="1928"/>
    </location>
</feature>
<feature type="domain" description="DUF4585" evidence="8">
    <location>
        <begin position="881"/>
        <end position="947"/>
    </location>
</feature>
<feature type="transmembrane region" description="Helical" evidence="7">
    <location>
        <begin position="1370"/>
        <end position="1396"/>
    </location>
</feature>
<feature type="transmembrane region" description="Helical" evidence="7">
    <location>
        <begin position="1729"/>
        <end position="1751"/>
    </location>
</feature>
<feature type="compositionally biased region" description="Low complexity" evidence="6">
    <location>
        <begin position="809"/>
        <end position="819"/>
    </location>
</feature>
<feature type="compositionally biased region" description="Polar residues" evidence="6">
    <location>
        <begin position="372"/>
        <end position="381"/>
    </location>
</feature>
<reference evidence="10" key="1">
    <citation type="journal article" date="2019" name="IScience">
        <title>Narwhal Genome Reveals Long-Term Low Genetic Diversity despite Current Large Abundance Size.</title>
        <authorList>
            <person name="Westbury M.V."/>
            <person name="Petersen B."/>
            <person name="Garde E."/>
            <person name="Heide-Jorgensen M.P."/>
            <person name="Lorenzen E.D."/>
        </authorList>
    </citation>
    <scope>NUCLEOTIDE SEQUENCE [LARGE SCALE GENOMIC DNA]</scope>
</reference>
<evidence type="ECO:0000256" key="4">
    <source>
        <dbReference type="ARBA" id="ARBA00022989"/>
    </source>
</evidence>
<evidence type="ECO:0000256" key="6">
    <source>
        <dbReference type="SAM" id="MobiDB-lite"/>
    </source>
</evidence>
<feature type="compositionally biased region" description="Basic and acidic residues" evidence="6">
    <location>
        <begin position="762"/>
        <end position="778"/>
    </location>
</feature>
<evidence type="ECO:0000256" key="2">
    <source>
        <dbReference type="ARBA" id="ARBA00008821"/>
    </source>
</evidence>
<dbReference type="PANTHER" id="PTHR11119">
    <property type="entry name" value="XANTHINE-URACIL / VITAMIN C PERMEASE FAMILY MEMBER"/>
    <property type="match status" value="1"/>
</dbReference>
<comment type="caution">
    <text evidence="9">The sequence shown here is derived from an EMBL/GenBank/DDBJ whole genome shotgun (WGS) entry which is preliminary data.</text>
</comment>
<feature type="transmembrane region" description="Helical" evidence="7">
    <location>
        <begin position="1581"/>
        <end position="1602"/>
    </location>
</feature>
<feature type="transmembrane region" description="Helical" evidence="7">
    <location>
        <begin position="1788"/>
        <end position="1805"/>
    </location>
</feature>
<feature type="region of interest" description="Disordered" evidence="6">
    <location>
        <begin position="1"/>
        <end position="107"/>
    </location>
</feature>
<dbReference type="InterPro" id="IPR027838">
    <property type="entry name" value="DUF4585"/>
</dbReference>
<name>A0A4U1EZP6_MONMO</name>